<dbReference type="EMBL" id="LAXI01000003">
    <property type="protein sequence ID" value="KRS18428.1"/>
    <property type="molecule type" value="Genomic_DNA"/>
</dbReference>
<gene>
    <name evidence="1" type="ORF">XM52_06270</name>
</gene>
<reference evidence="1 2" key="1">
    <citation type="submission" date="2015-04" db="EMBL/GenBank/DDBJ databases">
        <title>The draft genome sequence of Roseovarius indicus B108T.</title>
        <authorList>
            <person name="Li G."/>
            <person name="Lai Q."/>
            <person name="Shao Z."/>
            <person name="Yan P."/>
        </authorList>
    </citation>
    <scope>NUCLEOTIDE SEQUENCE [LARGE SCALE GENOMIC DNA]</scope>
    <source>
        <strain evidence="1 2">B108</strain>
    </source>
</reference>
<accession>A0A0T5PBJ5</accession>
<keyword evidence="2" id="KW-1185">Reference proteome</keyword>
<evidence type="ECO:0000313" key="1">
    <source>
        <dbReference type="EMBL" id="KRS18428.1"/>
    </source>
</evidence>
<dbReference type="Proteomes" id="UP000051401">
    <property type="component" value="Unassembled WGS sequence"/>
</dbReference>
<dbReference type="AlphaFoldDB" id="A0A0T5PBJ5"/>
<evidence type="ECO:0000313" key="2">
    <source>
        <dbReference type="Proteomes" id="UP000051401"/>
    </source>
</evidence>
<comment type="caution">
    <text evidence="1">The sequence shown here is derived from an EMBL/GenBank/DDBJ whole genome shotgun (WGS) entry which is preliminary data.</text>
</comment>
<proteinExistence type="predicted"/>
<organism evidence="1 2">
    <name type="scientific">Roseovarius indicus</name>
    <dbReference type="NCBI Taxonomy" id="540747"/>
    <lineage>
        <taxon>Bacteria</taxon>
        <taxon>Pseudomonadati</taxon>
        <taxon>Pseudomonadota</taxon>
        <taxon>Alphaproteobacteria</taxon>
        <taxon>Rhodobacterales</taxon>
        <taxon>Roseobacteraceae</taxon>
        <taxon>Roseovarius</taxon>
    </lineage>
</organism>
<sequence>MAGEYRARDGHADKSARITVIADNIGPYVDAADRLSKGPCLIALMKLNHEWRLRFGTAALRAGPWRLRCRISSVATIPGKMSGLM</sequence>
<dbReference type="PATRIC" id="fig|540747.5.peg.3614"/>
<protein>
    <submittedName>
        <fullName evidence="1">Uncharacterized protein</fullName>
    </submittedName>
</protein>
<name>A0A0T5PBJ5_9RHOB</name>